<dbReference type="RefSeq" id="WP_071164739.1">
    <property type="nucleotide sequence ID" value="NZ_CP017812.1"/>
</dbReference>
<keyword evidence="4 5" id="KW-0472">Membrane</keyword>
<evidence type="ECO:0000313" key="7">
    <source>
        <dbReference type="Proteomes" id="UP000176288"/>
    </source>
</evidence>
<dbReference type="PANTHER" id="PTHR10361:SF28">
    <property type="entry name" value="P3 PROTEIN-RELATED"/>
    <property type="match status" value="1"/>
</dbReference>
<feature type="transmembrane region" description="Helical" evidence="5">
    <location>
        <begin position="12"/>
        <end position="34"/>
    </location>
</feature>
<feature type="transmembrane region" description="Helical" evidence="5">
    <location>
        <begin position="168"/>
        <end position="190"/>
    </location>
</feature>
<dbReference type="KEGG" id="avu:BK816_08280"/>
<gene>
    <name evidence="6" type="ORF">BK816_08280</name>
</gene>
<evidence type="ECO:0000256" key="2">
    <source>
        <dbReference type="ARBA" id="ARBA00022692"/>
    </source>
</evidence>
<dbReference type="STRING" id="1912795.BK816_08280"/>
<dbReference type="Proteomes" id="UP000176288">
    <property type="component" value="Chromosome"/>
</dbReference>
<accession>A0A1D9MLV1</accession>
<dbReference type="InterPro" id="IPR002657">
    <property type="entry name" value="BilAc:Na_symport/Acr3"/>
</dbReference>
<feature type="transmembrane region" description="Helical" evidence="5">
    <location>
        <begin position="100"/>
        <end position="124"/>
    </location>
</feature>
<evidence type="ECO:0000256" key="4">
    <source>
        <dbReference type="ARBA" id="ARBA00023136"/>
    </source>
</evidence>
<feature type="transmembrane region" description="Helical" evidence="5">
    <location>
        <begin position="131"/>
        <end position="156"/>
    </location>
</feature>
<proteinExistence type="predicted"/>
<feature type="transmembrane region" description="Helical" evidence="5">
    <location>
        <begin position="46"/>
        <end position="62"/>
    </location>
</feature>
<evidence type="ECO:0000256" key="1">
    <source>
        <dbReference type="ARBA" id="ARBA00004141"/>
    </source>
</evidence>
<dbReference type="GO" id="GO:0016020">
    <property type="term" value="C:membrane"/>
    <property type="evidence" value="ECO:0007669"/>
    <property type="project" value="UniProtKB-SubCell"/>
</dbReference>
<evidence type="ECO:0000256" key="5">
    <source>
        <dbReference type="SAM" id="Phobius"/>
    </source>
</evidence>
<dbReference type="OrthoDB" id="9806785at2"/>
<dbReference type="AlphaFoldDB" id="A0A1D9MLV1"/>
<dbReference type="PANTHER" id="PTHR10361">
    <property type="entry name" value="SODIUM-BILE ACID COTRANSPORTER"/>
    <property type="match status" value="1"/>
</dbReference>
<organism evidence="6 7">
    <name type="scientific">Boudabousia tangfeifanii</name>
    <dbReference type="NCBI Taxonomy" id="1912795"/>
    <lineage>
        <taxon>Bacteria</taxon>
        <taxon>Bacillati</taxon>
        <taxon>Actinomycetota</taxon>
        <taxon>Actinomycetes</taxon>
        <taxon>Actinomycetales</taxon>
        <taxon>Actinomycetaceae</taxon>
        <taxon>Boudabousia</taxon>
    </lineage>
</organism>
<name>A0A1D9MLV1_9ACTO</name>
<keyword evidence="7" id="KW-1185">Reference proteome</keyword>
<dbReference type="Gene3D" id="1.20.1530.20">
    <property type="match status" value="1"/>
</dbReference>
<keyword evidence="3 5" id="KW-1133">Transmembrane helix</keyword>
<evidence type="ECO:0000256" key="3">
    <source>
        <dbReference type="ARBA" id="ARBA00022989"/>
    </source>
</evidence>
<dbReference type="InterPro" id="IPR004710">
    <property type="entry name" value="Bilac:Na_transpt"/>
</dbReference>
<dbReference type="Pfam" id="PF01758">
    <property type="entry name" value="SBF"/>
    <property type="match status" value="1"/>
</dbReference>
<reference evidence="6 7" key="1">
    <citation type="submission" date="2016-10" db="EMBL/GenBank/DDBJ databases">
        <title>Actinomyces aegypiusis sp. nov., isolated from the Aegypius monachus in Qinghai Tibet Plateau China.</title>
        <authorList>
            <person name="Wang Y."/>
        </authorList>
    </citation>
    <scope>NUCLEOTIDE SEQUENCE [LARGE SCALE GENOMIC DNA]</scope>
    <source>
        <strain evidence="6 7">VUL4_3</strain>
    </source>
</reference>
<evidence type="ECO:0000313" key="6">
    <source>
        <dbReference type="EMBL" id="AOZ73276.1"/>
    </source>
</evidence>
<keyword evidence="2 5" id="KW-0812">Transmembrane</keyword>
<feature type="transmembrane region" description="Helical" evidence="5">
    <location>
        <begin position="202"/>
        <end position="224"/>
    </location>
</feature>
<comment type="subcellular location">
    <subcellularLocation>
        <location evidence="1">Membrane</location>
        <topology evidence="1">Multi-pass membrane protein</topology>
    </subcellularLocation>
</comment>
<sequence length="324" mass="33155">MTTANKSEQSLRSALTAAIGFPAIVILAGVLGWATPGIYAPISPHILPLLGVIMFGMGLTLRPGPVIALFKRPWILLVGSAAQFIIMPIAGWAVAEALGLPAALAIGVIMVGASPGGTASNVVAYLAKGDVALSVGLTTLSTLLAPILTPAWVLYLGGTSISVSFAKMSWTVVQVVLLPVIGGFIVHLLLPKLVAAMEPILPWASAITVAVVLGSVVAGSSASLSTVGPLVFLAVVIHNLIGMSIGYGVARACKLDRAARRTMAIEVGMQNSGLASGLAKTFVPAPEAAVAGAIFSVWHNVSGSIYAGFARYWDSTHATTSNEK</sequence>
<dbReference type="EMBL" id="CP017812">
    <property type="protein sequence ID" value="AOZ73276.1"/>
    <property type="molecule type" value="Genomic_DNA"/>
</dbReference>
<dbReference type="InterPro" id="IPR038770">
    <property type="entry name" value="Na+/solute_symporter_sf"/>
</dbReference>
<feature type="transmembrane region" description="Helical" evidence="5">
    <location>
        <begin position="230"/>
        <end position="250"/>
    </location>
</feature>
<feature type="transmembrane region" description="Helical" evidence="5">
    <location>
        <begin position="74"/>
        <end position="94"/>
    </location>
</feature>
<protein>
    <submittedName>
        <fullName evidence="6">Bile acid:sodium symporter</fullName>
    </submittedName>
</protein>